<dbReference type="GO" id="GO:0004519">
    <property type="term" value="F:endonuclease activity"/>
    <property type="evidence" value="ECO:0007669"/>
    <property type="project" value="UniProtKB-KW"/>
</dbReference>
<dbReference type="EMBL" id="CP060714">
    <property type="protein sequence ID" value="QNN55453.1"/>
    <property type="molecule type" value="Genomic_DNA"/>
</dbReference>
<dbReference type="InterPro" id="IPR020821">
    <property type="entry name" value="ENPP1-3/EXOG-like_nuc-like"/>
</dbReference>
<dbReference type="KEGG" id="drg:H9K76_12310"/>
<name>A0A7G9RIM8_9BURK</name>
<dbReference type="SMART" id="SM00477">
    <property type="entry name" value="NUC"/>
    <property type="match status" value="1"/>
</dbReference>
<keyword evidence="2" id="KW-0479">Metal-binding</keyword>
<dbReference type="Pfam" id="PF01223">
    <property type="entry name" value="Endonuclease_NS"/>
    <property type="match status" value="1"/>
</dbReference>
<dbReference type="SUPFAM" id="SSF54060">
    <property type="entry name" value="His-Me finger endonucleases"/>
    <property type="match status" value="1"/>
</dbReference>
<dbReference type="Proteomes" id="UP000515811">
    <property type="component" value="Chromosome"/>
</dbReference>
<feature type="region of interest" description="Disordered" evidence="3">
    <location>
        <begin position="56"/>
        <end position="77"/>
    </location>
</feature>
<keyword evidence="7" id="KW-0255">Endonuclease</keyword>
<dbReference type="InterPro" id="IPR040255">
    <property type="entry name" value="Non-specific_endonuclease"/>
</dbReference>
<dbReference type="AlphaFoldDB" id="A0A7G9RIM8"/>
<feature type="domain" description="ENPP1-3/EXOG-like endonuclease/phosphodiesterase" evidence="5">
    <location>
        <begin position="104"/>
        <end position="295"/>
    </location>
</feature>
<dbReference type="InterPro" id="IPR001604">
    <property type="entry name" value="Endo_G_ENPP1-like_dom"/>
</dbReference>
<gene>
    <name evidence="7" type="ORF">H9K76_12310</name>
</gene>
<accession>A0A7G9RIM8</accession>
<feature type="active site" description="Proton acceptor" evidence="1">
    <location>
        <position position="168"/>
    </location>
</feature>
<keyword evidence="8" id="KW-1185">Reference proteome</keyword>
<dbReference type="PANTHER" id="PTHR13966:SF5">
    <property type="entry name" value="ENDONUCLEASE G, MITOCHONDRIAL"/>
    <property type="match status" value="1"/>
</dbReference>
<dbReference type="GO" id="GO:0016787">
    <property type="term" value="F:hydrolase activity"/>
    <property type="evidence" value="ECO:0007669"/>
    <property type="project" value="InterPro"/>
</dbReference>
<keyword evidence="7" id="KW-0540">Nuclease</keyword>
<evidence type="ECO:0000313" key="7">
    <source>
        <dbReference type="EMBL" id="QNN55453.1"/>
    </source>
</evidence>
<reference evidence="7 8" key="1">
    <citation type="submission" date="2020-08" db="EMBL/GenBank/DDBJ databases">
        <title>Genome sequence of Diaphorobacter ruginosibacter DSM 27467T.</title>
        <authorList>
            <person name="Hyun D.-W."/>
            <person name="Bae J.-W."/>
        </authorList>
    </citation>
    <scope>NUCLEOTIDE SEQUENCE [LARGE SCALE GENOMIC DNA]</scope>
    <source>
        <strain evidence="7 8">DSM 27467</strain>
    </source>
</reference>
<dbReference type="PANTHER" id="PTHR13966">
    <property type="entry name" value="ENDONUCLEASE RELATED"/>
    <property type="match status" value="1"/>
</dbReference>
<feature type="chain" id="PRO_5028799047" evidence="4">
    <location>
        <begin position="40"/>
        <end position="295"/>
    </location>
</feature>
<dbReference type="InterPro" id="IPR044925">
    <property type="entry name" value="His-Me_finger_sf"/>
</dbReference>
<feature type="binding site" evidence="2">
    <location>
        <position position="198"/>
    </location>
    <ligand>
        <name>Mg(2+)</name>
        <dbReference type="ChEBI" id="CHEBI:18420"/>
        <note>catalytic</note>
    </ligand>
</feature>
<keyword evidence="4" id="KW-0732">Signal</keyword>
<evidence type="ECO:0000259" key="5">
    <source>
        <dbReference type="SMART" id="SM00477"/>
    </source>
</evidence>
<organism evidence="7 8">
    <name type="scientific">Diaphorobacter ruginosibacter</name>
    <dbReference type="NCBI Taxonomy" id="1715720"/>
    <lineage>
        <taxon>Bacteria</taxon>
        <taxon>Pseudomonadati</taxon>
        <taxon>Pseudomonadota</taxon>
        <taxon>Betaproteobacteria</taxon>
        <taxon>Burkholderiales</taxon>
        <taxon>Comamonadaceae</taxon>
        <taxon>Diaphorobacter</taxon>
    </lineage>
</organism>
<keyword evidence="7" id="KW-0378">Hydrolase</keyword>
<dbReference type="SMART" id="SM00892">
    <property type="entry name" value="Endonuclease_NS"/>
    <property type="match status" value="1"/>
</dbReference>
<protein>
    <submittedName>
        <fullName evidence="7">DNA/RNA non-specific endonuclease</fullName>
    </submittedName>
</protein>
<dbReference type="GO" id="GO:0046872">
    <property type="term" value="F:metal ion binding"/>
    <property type="evidence" value="ECO:0007669"/>
    <property type="project" value="UniProtKB-KW"/>
</dbReference>
<dbReference type="Gene3D" id="3.40.570.10">
    <property type="entry name" value="Extracellular Endonuclease, subunit A"/>
    <property type="match status" value="1"/>
</dbReference>
<sequence length="295" mass="31904">MTAKNKKKKPRKRNAASVATLSSRIRRLCLWLLSSGALASQLSSCSLGPLLDGWQQPGPPSGTVSSPSTSPPSHATGFQGCPQFFAGGIAPRVQSAPRLRELCYKSFAILHNGSTRTPVFVAERLNRQSLQQAQGLARTDRFFADARLPGAERSELSDYSGSGFARGHMAPAADMPTADAMAQSFSLANMVPQNPRHNSGPWARIEKDTRSYVMRARGDVYVITGPVYSARTQKIGSGGVAVPAHLFKLVYDASTHRAWAHWQENSEQGKAGRPISYGELEARLGMELLPGVQID</sequence>
<feature type="compositionally biased region" description="Low complexity" evidence="3">
    <location>
        <begin position="61"/>
        <end position="73"/>
    </location>
</feature>
<proteinExistence type="predicted"/>
<evidence type="ECO:0000256" key="1">
    <source>
        <dbReference type="PIRSR" id="PIRSR640255-1"/>
    </source>
</evidence>
<dbReference type="RefSeq" id="WP_187595726.1">
    <property type="nucleotide sequence ID" value="NZ_CP060714.1"/>
</dbReference>
<feature type="domain" description="DNA/RNA non-specific endonuclease/pyrophosphatase/phosphodiesterase" evidence="6">
    <location>
        <begin position="103"/>
        <end position="295"/>
    </location>
</feature>
<evidence type="ECO:0000256" key="4">
    <source>
        <dbReference type="SAM" id="SignalP"/>
    </source>
</evidence>
<dbReference type="GO" id="GO:0003676">
    <property type="term" value="F:nucleic acid binding"/>
    <property type="evidence" value="ECO:0007669"/>
    <property type="project" value="InterPro"/>
</dbReference>
<evidence type="ECO:0000256" key="2">
    <source>
        <dbReference type="PIRSR" id="PIRSR640255-2"/>
    </source>
</evidence>
<evidence type="ECO:0000313" key="8">
    <source>
        <dbReference type="Proteomes" id="UP000515811"/>
    </source>
</evidence>
<dbReference type="InterPro" id="IPR044929">
    <property type="entry name" value="DNA/RNA_non-sp_Endonuclease_sf"/>
</dbReference>
<feature type="signal peptide" evidence="4">
    <location>
        <begin position="1"/>
        <end position="39"/>
    </location>
</feature>
<evidence type="ECO:0000256" key="3">
    <source>
        <dbReference type="SAM" id="MobiDB-lite"/>
    </source>
</evidence>
<evidence type="ECO:0000259" key="6">
    <source>
        <dbReference type="SMART" id="SM00892"/>
    </source>
</evidence>